<comment type="caution">
    <text evidence="2">The sequence shown here is derived from an EMBL/GenBank/DDBJ whole genome shotgun (WGS) entry which is preliminary data.</text>
</comment>
<gene>
    <name evidence="2" type="ORF">HP552_26920</name>
</gene>
<dbReference type="PANTHER" id="PTHR35525">
    <property type="entry name" value="BLL6575 PROTEIN"/>
    <property type="match status" value="1"/>
</dbReference>
<dbReference type="InterPro" id="IPR023286">
    <property type="entry name" value="ABATE_dom_sf"/>
</dbReference>
<accession>A0A7Y6EW08</accession>
<dbReference type="Proteomes" id="UP000526125">
    <property type="component" value="Unassembled WGS sequence"/>
</dbReference>
<name>A0A7Y6EW08_9BACL</name>
<evidence type="ECO:0000313" key="2">
    <source>
        <dbReference type="EMBL" id="NUU78847.1"/>
    </source>
</evidence>
<dbReference type="EMBL" id="JABMCB010000202">
    <property type="protein sequence ID" value="NUU78847.1"/>
    <property type="molecule type" value="Genomic_DNA"/>
</dbReference>
<protein>
    <submittedName>
        <fullName evidence="2">CGNR zinc finger domain-containing protein</fullName>
    </submittedName>
</protein>
<dbReference type="PANTHER" id="PTHR35525:SF3">
    <property type="entry name" value="BLL6575 PROTEIN"/>
    <property type="match status" value="1"/>
</dbReference>
<organism evidence="2 3">
    <name type="scientific">Paenibacillus xylanilyticus</name>
    <dbReference type="NCBI Taxonomy" id="248903"/>
    <lineage>
        <taxon>Bacteria</taxon>
        <taxon>Bacillati</taxon>
        <taxon>Bacillota</taxon>
        <taxon>Bacilli</taxon>
        <taxon>Bacillales</taxon>
        <taxon>Paenibacillaceae</taxon>
        <taxon>Paenibacillus</taxon>
    </lineage>
</organism>
<reference evidence="2 3" key="1">
    <citation type="submission" date="2020-05" db="EMBL/GenBank/DDBJ databases">
        <title>Genome Sequencing of Type Strains.</title>
        <authorList>
            <person name="Lemaire J.F."/>
            <person name="Inderbitzin P."/>
            <person name="Gregorio O.A."/>
            <person name="Collins S.B."/>
            <person name="Wespe N."/>
            <person name="Knight-Connoni V."/>
        </authorList>
    </citation>
    <scope>NUCLEOTIDE SEQUENCE [LARGE SCALE GENOMIC DNA]</scope>
    <source>
        <strain evidence="2 3">LMG 21957</strain>
    </source>
</reference>
<sequence length="185" mass="21960">MDRLWTDFVNSDYHDWRGGDRSEDRLAKPEWQQWFLEQWRLQASIPASIEDETSMRKFRNELQAVATRLSEGASLTDEEREWLNAIMEKGRGHRKLSVDEQQLRVEWIPVGAHWQQVMAEVAADFAITLTQGEGARIRICENADCRWVFYDDTRSRTQKYCDDKMCGNLMKVRRFRAKRKGEQQK</sequence>
<evidence type="ECO:0000313" key="3">
    <source>
        <dbReference type="Proteomes" id="UP000526125"/>
    </source>
</evidence>
<proteinExistence type="predicted"/>
<dbReference type="Pfam" id="PF07336">
    <property type="entry name" value="ABATE"/>
    <property type="match status" value="1"/>
</dbReference>
<dbReference type="SUPFAM" id="SSF160904">
    <property type="entry name" value="Jann2411-like"/>
    <property type="match status" value="1"/>
</dbReference>
<dbReference type="Pfam" id="PF11706">
    <property type="entry name" value="zf-CGNR"/>
    <property type="match status" value="1"/>
</dbReference>
<evidence type="ECO:0000259" key="1">
    <source>
        <dbReference type="Pfam" id="PF11706"/>
    </source>
</evidence>
<dbReference type="AlphaFoldDB" id="A0A7Y6EW08"/>
<dbReference type="InterPro" id="IPR021005">
    <property type="entry name" value="Znf_CGNR"/>
</dbReference>
<keyword evidence="3" id="KW-1185">Reference proteome</keyword>
<dbReference type="InterPro" id="IPR010852">
    <property type="entry name" value="ABATE"/>
</dbReference>
<dbReference type="RefSeq" id="WP_175398456.1">
    <property type="nucleotide sequence ID" value="NZ_JABMCB010000202.1"/>
</dbReference>
<dbReference type="Gene3D" id="1.10.3300.10">
    <property type="entry name" value="Jann2411-like domain"/>
    <property type="match status" value="1"/>
</dbReference>
<feature type="domain" description="Zinc finger CGNR" evidence="1">
    <location>
        <begin position="136"/>
        <end position="179"/>
    </location>
</feature>